<accession>A0ABP7F5K3</accession>
<evidence type="ECO:0000256" key="1">
    <source>
        <dbReference type="ARBA" id="ARBA00023295"/>
    </source>
</evidence>
<evidence type="ECO:0000259" key="3">
    <source>
        <dbReference type="PROSITE" id="PS50853"/>
    </source>
</evidence>
<dbReference type="RefSeq" id="WP_344753051.1">
    <property type="nucleotide sequence ID" value="NZ_BAABAE010000001.1"/>
</dbReference>
<keyword evidence="2" id="KW-0119">Carbohydrate metabolism</keyword>
<dbReference type="EMBL" id="BAABAE010000001">
    <property type="protein sequence ID" value="GAA3730062.1"/>
    <property type="molecule type" value="Genomic_DNA"/>
</dbReference>
<dbReference type="InterPro" id="IPR013783">
    <property type="entry name" value="Ig-like_fold"/>
</dbReference>
<feature type="domain" description="Fibronectin type-III" evidence="3">
    <location>
        <begin position="143"/>
        <end position="234"/>
    </location>
</feature>
<dbReference type="PROSITE" id="PS50853">
    <property type="entry name" value="FN3"/>
    <property type="match status" value="1"/>
</dbReference>
<dbReference type="SUPFAM" id="SSF49265">
    <property type="entry name" value="Fibronectin type III"/>
    <property type="match status" value="1"/>
</dbReference>
<proteinExistence type="predicted"/>
<keyword evidence="1" id="KW-0378">Hydrolase</keyword>
<evidence type="ECO:0000256" key="2">
    <source>
        <dbReference type="ARBA" id="ARBA00023326"/>
    </source>
</evidence>
<evidence type="ECO:0000313" key="4">
    <source>
        <dbReference type="EMBL" id="GAA3730062.1"/>
    </source>
</evidence>
<dbReference type="InterPro" id="IPR036116">
    <property type="entry name" value="FN3_sf"/>
</dbReference>
<dbReference type="Proteomes" id="UP001501004">
    <property type="component" value="Unassembled WGS sequence"/>
</dbReference>
<sequence>MPTYEASYPSKSSWKLRLVVTESNLDAVANTSDVTEALYMVRGDGSTPWINSGTGYSVGGPAGGSGDFPAYDFEGIHSGTDYSATPTGGAVLIFSSTQSVVHDADGSKSFTVSASHAAAATLGTASISSKTVTLTKLTQVPGTPTGVTATRVSDTQTTVAWTNNDAANGARTGNKVQQSVNGGAYADAATIAPASSVVVSTAVNRKTVYKVNASNSAGTSAYSIPSAPIYTTPAAPSGVSAAKNASLDVVVVWTDNVAFTEHTHKVETASSSDGGASWSAWSTLTSAGSGGTYTHAAPDAAKLWKYRVTAVNSDTAALASSAVESNTVQLLAAPNKPTLPALGPFVDKAAAFVVPWTHNPVDTTPQTAYEVGYSTDGGGVWSTTGKVASTTSSKSFAASTYAADVALTVRVRTWGEATTGGADGTGASPWSDLATVTVKTRPVVTITAPVDAGTWTEAELTVELGFSQAEGATFVSATISLYEGVTLLEQLASTTLASTVMDTRVANGGSYTVKVTGLDSNGLTSALVESDFTVAYTEPVTASVTATYLEDSGIGQLEVTIPTAGVGEADAVSVSITRTIDGATETVFTDYPTEPVLTLLDLTPTIHGDNLYTVTTKSADGATAEVQVTMTTTEDRWAFLSKGADFTDIVAFSANLKFGSTPTVDSALLKASGRSRPIGLYGTGGDLVVSGTVDIFEDDPSTPEEIEAFLLLSGKACYRDPSGRRMFGQVAGAISRENSALASLSYSITETS</sequence>
<evidence type="ECO:0000313" key="5">
    <source>
        <dbReference type="Proteomes" id="UP001501004"/>
    </source>
</evidence>
<dbReference type="InterPro" id="IPR003961">
    <property type="entry name" value="FN3_dom"/>
</dbReference>
<comment type="caution">
    <text evidence="4">The sequence shown here is derived from an EMBL/GenBank/DDBJ whole genome shotgun (WGS) entry which is preliminary data.</text>
</comment>
<protein>
    <recommendedName>
        <fullName evidence="3">Fibronectin type-III domain-containing protein</fullName>
    </recommendedName>
</protein>
<keyword evidence="5" id="KW-1185">Reference proteome</keyword>
<gene>
    <name evidence="4" type="ORF">GCM10022239_03340</name>
</gene>
<name>A0ABP7F5K3_9MICO</name>
<dbReference type="Gene3D" id="2.60.40.10">
    <property type="entry name" value="Immunoglobulins"/>
    <property type="match status" value="2"/>
</dbReference>
<organism evidence="4 5">
    <name type="scientific">Leifsonella bigeumensis</name>
    <dbReference type="NCBI Taxonomy" id="433643"/>
    <lineage>
        <taxon>Bacteria</taxon>
        <taxon>Bacillati</taxon>
        <taxon>Actinomycetota</taxon>
        <taxon>Actinomycetes</taxon>
        <taxon>Micrococcales</taxon>
        <taxon>Microbacteriaceae</taxon>
        <taxon>Leifsonella</taxon>
    </lineage>
</organism>
<reference evidence="5" key="1">
    <citation type="journal article" date="2019" name="Int. J. Syst. Evol. Microbiol.">
        <title>The Global Catalogue of Microorganisms (GCM) 10K type strain sequencing project: providing services to taxonomists for standard genome sequencing and annotation.</title>
        <authorList>
            <consortium name="The Broad Institute Genomics Platform"/>
            <consortium name="The Broad Institute Genome Sequencing Center for Infectious Disease"/>
            <person name="Wu L."/>
            <person name="Ma J."/>
        </authorList>
    </citation>
    <scope>NUCLEOTIDE SEQUENCE [LARGE SCALE GENOMIC DNA]</scope>
    <source>
        <strain evidence="5">JCM 16949</strain>
    </source>
</reference>
<keyword evidence="2" id="KW-0624">Polysaccharide degradation</keyword>
<keyword evidence="1" id="KW-0326">Glycosidase</keyword>